<dbReference type="RefSeq" id="WP_154517145.1">
    <property type="nucleotide sequence ID" value="NZ_VUMT01000003.1"/>
</dbReference>
<dbReference type="AlphaFoldDB" id="A0A6L5XWT5"/>
<feature type="domain" description="Putative Se/S carrier protein-like" evidence="1">
    <location>
        <begin position="3"/>
        <end position="57"/>
    </location>
</feature>
<sequence length="93" mass="10631">MSYFLITFANTHTAISTQKFLTGKINFCIMPTLRELSQSCGISIRINLTELDETQTLQEMAYPIIKLMDSQSVSSNLYQLYYIQDNQITPIPS</sequence>
<name>A0A6L5XWT5_9FIRM</name>
<evidence type="ECO:0000313" key="3">
    <source>
        <dbReference type="Proteomes" id="UP000482209"/>
    </source>
</evidence>
<evidence type="ECO:0000259" key="1">
    <source>
        <dbReference type="Pfam" id="PF11823"/>
    </source>
</evidence>
<dbReference type="Pfam" id="PF11823">
    <property type="entry name" value="Se_S_carrier"/>
    <property type="match status" value="1"/>
</dbReference>
<evidence type="ECO:0000313" key="2">
    <source>
        <dbReference type="EMBL" id="MSS62891.1"/>
    </source>
</evidence>
<dbReference type="EMBL" id="VUMT01000003">
    <property type="protein sequence ID" value="MSS62891.1"/>
    <property type="molecule type" value="Genomic_DNA"/>
</dbReference>
<dbReference type="InterPro" id="IPR021778">
    <property type="entry name" value="Se/S_carrier-like"/>
</dbReference>
<comment type="caution">
    <text evidence="2">The sequence shown here is derived from an EMBL/GenBank/DDBJ whole genome shotgun (WGS) entry which is preliminary data.</text>
</comment>
<proteinExistence type="predicted"/>
<reference evidence="2 3" key="1">
    <citation type="submission" date="2019-08" db="EMBL/GenBank/DDBJ databases">
        <title>In-depth cultivation of the pig gut microbiome towards novel bacterial diversity and tailored functional studies.</title>
        <authorList>
            <person name="Wylensek D."/>
            <person name="Hitch T.C.A."/>
            <person name="Clavel T."/>
        </authorList>
    </citation>
    <scope>NUCLEOTIDE SEQUENCE [LARGE SCALE GENOMIC DNA]</scope>
    <source>
        <strain evidence="2 3">WCA-693-APC-MOT-I</strain>
    </source>
</reference>
<gene>
    <name evidence="2" type="ORF">FYJ58_03240</name>
</gene>
<protein>
    <submittedName>
        <fullName evidence="2">DUF3343 domain-containing protein</fullName>
    </submittedName>
</protein>
<dbReference type="Proteomes" id="UP000482209">
    <property type="component" value="Unassembled WGS sequence"/>
</dbReference>
<accession>A0A6L5XWT5</accession>
<organism evidence="2 3">
    <name type="scientific">Velocimicrobium porci</name>
    <dbReference type="NCBI Taxonomy" id="2606634"/>
    <lineage>
        <taxon>Bacteria</taxon>
        <taxon>Bacillati</taxon>
        <taxon>Bacillota</taxon>
        <taxon>Clostridia</taxon>
        <taxon>Lachnospirales</taxon>
        <taxon>Lachnospiraceae</taxon>
        <taxon>Velocimicrobium</taxon>
    </lineage>
</organism>
<keyword evidence="3" id="KW-1185">Reference proteome</keyword>